<name>F9XPA3_ZYMTI</name>
<dbReference type="SUPFAM" id="SSF54928">
    <property type="entry name" value="RNA-binding domain, RBD"/>
    <property type="match status" value="1"/>
</dbReference>
<evidence type="ECO:0000256" key="4">
    <source>
        <dbReference type="PROSITE-ProRule" id="PRU00176"/>
    </source>
</evidence>
<dbReference type="Proteomes" id="UP000008062">
    <property type="component" value="Chromosome 12"/>
</dbReference>
<gene>
    <name evidence="7" type="ORF">MYCGRDRAFT_97226</name>
</gene>
<evidence type="ECO:0000313" key="8">
    <source>
        <dbReference type="Proteomes" id="UP000008062"/>
    </source>
</evidence>
<dbReference type="PANTHER" id="PTHR46754">
    <property type="entry name" value="MKI67 FHA DOMAIN-INTERACTING NUCLEOLAR PHOSPHOPROTEIN"/>
    <property type="match status" value="1"/>
</dbReference>
<dbReference type="SMART" id="SM00360">
    <property type="entry name" value="RRM"/>
    <property type="match status" value="1"/>
</dbReference>
<dbReference type="eggNOG" id="KOG4208">
    <property type="taxonomic scope" value="Eukaryota"/>
</dbReference>
<dbReference type="GO" id="GO:0005730">
    <property type="term" value="C:nucleolus"/>
    <property type="evidence" value="ECO:0007669"/>
    <property type="project" value="UniProtKB-SubCell"/>
</dbReference>
<dbReference type="OMA" id="WKGANKR"/>
<evidence type="ECO:0000259" key="6">
    <source>
        <dbReference type="PROSITE" id="PS50102"/>
    </source>
</evidence>
<evidence type="ECO:0000313" key="7">
    <source>
        <dbReference type="EMBL" id="EGP83031.1"/>
    </source>
</evidence>
<reference evidence="7 8" key="1">
    <citation type="journal article" date="2011" name="PLoS Genet.">
        <title>Finished genome of the fungal wheat pathogen Mycosphaerella graminicola reveals dispensome structure, chromosome plasticity, and stealth pathogenesis.</title>
        <authorList>
            <person name="Goodwin S.B."/>
            <person name="Ben M'barek S."/>
            <person name="Dhillon B."/>
            <person name="Wittenberg A.H.J."/>
            <person name="Crane C.F."/>
            <person name="Hane J.K."/>
            <person name="Foster A.J."/>
            <person name="Van der Lee T.A.J."/>
            <person name="Grimwood J."/>
            <person name="Aerts A."/>
            <person name="Antoniw J."/>
            <person name="Bailey A."/>
            <person name="Bluhm B."/>
            <person name="Bowler J."/>
            <person name="Bristow J."/>
            <person name="van der Burgt A."/>
            <person name="Canto-Canche B."/>
            <person name="Churchill A.C.L."/>
            <person name="Conde-Ferraez L."/>
            <person name="Cools H.J."/>
            <person name="Coutinho P.M."/>
            <person name="Csukai M."/>
            <person name="Dehal P."/>
            <person name="De Wit P."/>
            <person name="Donzelli B."/>
            <person name="van de Geest H.C."/>
            <person name="van Ham R.C.H.J."/>
            <person name="Hammond-Kosack K.E."/>
            <person name="Henrissat B."/>
            <person name="Kilian A."/>
            <person name="Kobayashi A.K."/>
            <person name="Koopmann E."/>
            <person name="Kourmpetis Y."/>
            <person name="Kuzniar A."/>
            <person name="Lindquist E."/>
            <person name="Lombard V."/>
            <person name="Maliepaard C."/>
            <person name="Martins N."/>
            <person name="Mehrabi R."/>
            <person name="Nap J.P.H."/>
            <person name="Ponomarenko A."/>
            <person name="Rudd J.J."/>
            <person name="Salamov A."/>
            <person name="Schmutz J."/>
            <person name="Schouten H.J."/>
            <person name="Shapiro H."/>
            <person name="Stergiopoulos I."/>
            <person name="Torriani S.F.F."/>
            <person name="Tu H."/>
            <person name="de Vries R.P."/>
            <person name="Waalwijk C."/>
            <person name="Ware S.B."/>
            <person name="Wiebenga A."/>
            <person name="Zwiers L.-H."/>
            <person name="Oliver R.P."/>
            <person name="Grigoriev I.V."/>
            <person name="Kema G.H.J."/>
        </authorList>
    </citation>
    <scope>NUCLEOTIDE SEQUENCE [LARGE SCALE GENOMIC DNA]</scope>
    <source>
        <strain evidence="8">CBS 115943 / IPO323</strain>
    </source>
</reference>
<dbReference type="GO" id="GO:0003723">
    <property type="term" value="F:RNA binding"/>
    <property type="evidence" value="ECO:0007669"/>
    <property type="project" value="UniProtKB-UniRule"/>
</dbReference>
<organism evidence="7 8">
    <name type="scientific">Zymoseptoria tritici (strain CBS 115943 / IPO323)</name>
    <name type="common">Speckled leaf blotch fungus</name>
    <name type="synonym">Septoria tritici</name>
    <dbReference type="NCBI Taxonomy" id="336722"/>
    <lineage>
        <taxon>Eukaryota</taxon>
        <taxon>Fungi</taxon>
        <taxon>Dikarya</taxon>
        <taxon>Ascomycota</taxon>
        <taxon>Pezizomycotina</taxon>
        <taxon>Dothideomycetes</taxon>
        <taxon>Dothideomycetidae</taxon>
        <taxon>Mycosphaerellales</taxon>
        <taxon>Mycosphaerellaceae</taxon>
        <taxon>Zymoseptoria</taxon>
    </lineage>
</organism>
<dbReference type="HOGENOM" id="CLU_025741_5_2_1"/>
<evidence type="ECO:0000256" key="3">
    <source>
        <dbReference type="ARBA" id="ARBA00023242"/>
    </source>
</evidence>
<dbReference type="RefSeq" id="XP_003848055.1">
    <property type="nucleotide sequence ID" value="XM_003848007.1"/>
</dbReference>
<dbReference type="PROSITE" id="PS50102">
    <property type="entry name" value="RRM"/>
    <property type="match status" value="1"/>
</dbReference>
<evidence type="ECO:0000256" key="5">
    <source>
        <dbReference type="SAM" id="MobiDB-lite"/>
    </source>
</evidence>
<dbReference type="CDD" id="cd12307">
    <property type="entry name" value="RRM_NIFK_like"/>
    <property type="match status" value="1"/>
</dbReference>
<protein>
    <recommendedName>
        <fullName evidence="6">RRM domain-containing protein</fullName>
    </recommendedName>
</protein>
<dbReference type="InParanoid" id="F9XPA3"/>
<dbReference type="STRING" id="336722.F9XPA3"/>
<dbReference type="OrthoDB" id="21467at2759"/>
<dbReference type="InterPro" id="IPR012677">
    <property type="entry name" value="Nucleotide-bd_a/b_plait_sf"/>
</dbReference>
<dbReference type="InterPro" id="IPR035979">
    <property type="entry name" value="RBD_domain_sf"/>
</dbReference>
<evidence type="ECO:0000256" key="2">
    <source>
        <dbReference type="ARBA" id="ARBA00022884"/>
    </source>
</evidence>
<keyword evidence="3" id="KW-0539">Nucleus</keyword>
<dbReference type="GeneID" id="13396044"/>
<proteinExistence type="predicted"/>
<dbReference type="Gene3D" id="3.30.70.330">
    <property type="match status" value="1"/>
</dbReference>
<evidence type="ECO:0000256" key="1">
    <source>
        <dbReference type="ARBA" id="ARBA00004604"/>
    </source>
</evidence>
<dbReference type="InterPro" id="IPR000504">
    <property type="entry name" value="RRM_dom"/>
</dbReference>
<dbReference type="EMBL" id="CM001207">
    <property type="protein sequence ID" value="EGP83031.1"/>
    <property type="molecule type" value="Genomic_DNA"/>
</dbReference>
<dbReference type="AlphaFoldDB" id="F9XPA3"/>
<keyword evidence="2 4" id="KW-0694">RNA-binding</keyword>
<keyword evidence="8" id="KW-1185">Reference proteome</keyword>
<comment type="subcellular location">
    <subcellularLocation>
        <location evidence="1">Nucleus</location>
        <location evidence="1">Nucleolus</location>
    </subcellularLocation>
</comment>
<feature type="region of interest" description="Disordered" evidence="5">
    <location>
        <begin position="1"/>
        <end position="89"/>
    </location>
</feature>
<accession>F9XPA3</accession>
<dbReference type="KEGG" id="ztr:MYCGRDRAFT_97226"/>
<feature type="compositionally biased region" description="Low complexity" evidence="5">
    <location>
        <begin position="26"/>
        <end position="39"/>
    </location>
</feature>
<sequence>MSTDTKTTKKRKSGDDVVPPTKKVKVATTSTRTTRSADAPAPPPAAEAPAPLKSALKKKKDTTKKAESKPAKAKKEKKSAAAAAAQDIISDDEEAGTALTTAQTDALFAGFTDSEDEEAEDDINADTDAIDVAKLPKAPKPKALTGATTSSDPESIPGVVYISRIPHGFYEPQMAAYFSQFGPISAIRLARNRKTGKSQHFAFIQFESASVADIVARTMDKYLLFGHLLQARTIPLDQVKEGLFSKQGAKGGKVRPRNRIEGGILKRGTDRETWGKRVGKEEKRRSGKGKKLEELGYEFEMPEVKGVESVPVQQQAVEGAVEGAIEGKPAVDPKEVIVDEVEEKKIEEKVEEKKEKRKAKSVVDGAEVAPKKKTKKAKVAALHVAHKLIRLFVYIQEQLLSATSLFIITG</sequence>
<feature type="domain" description="RRM" evidence="6">
    <location>
        <begin position="158"/>
        <end position="241"/>
    </location>
</feature>
<dbReference type="Pfam" id="PF00076">
    <property type="entry name" value="RRM_1"/>
    <property type="match status" value="1"/>
</dbReference>